<reference evidence="1 2" key="1">
    <citation type="submission" date="2018-11" db="EMBL/GenBank/DDBJ databases">
        <authorList>
            <person name="Ye M.-Q."/>
            <person name="Du Z.-J."/>
        </authorList>
    </citation>
    <scope>NUCLEOTIDE SEQUENCE [LARGE SCALE GENOMIC DNA]</scope>
    <source>
        <strain evidence="1 2">U0105</strain>
    </source>
</reference>
<dbReference type="SUPFAM" id="SSF53822">
    <property type="entry name" value="Periplasmic binding protein-like I"/>
    <property type="match status" value="1"/>
</dbReference>
<accession>A0A3N5Z5Z6</accession>
<protein>
    <recommendedName>
        <fullName evidence="3">Periplasmic binding protein domain-containing protein</fullName>
    </recommendedName>
</protein>
<comment type="caution">
    <text evidence="1">The sequence shown here is derived from an EMBL/GenBank/DDBJ whole genome shotgun (WGS) entry which is preliminary data.</text>
</comment>
<evidence type="ECO:0008006" key="3">
    <source>
        <dbReference type="Google" id="ProtNLM"/>
    </source>
</evidence>
<organism evidence="1 2">
    <name type="scientific">Alteromonas sediminis</name>
    <dbReference type="NCBI Taxonomy" id="2259342"/>
    <lineage>
        <taxon>Bacteria</taxon>
        <taxon>Pseudomonadati</taxon>
        <taxon>Pseudomonadota</taxon>
        <taxon>Gammaproteobacteria</taxon>
        <taxon>Alteromonadales</taxon>
        <taxon>Alteromonadaceae</taxon>
        <taxon>Alteromonas/Salinimonas group</taxon>
        <taxon>Alteromonas</taxon>
    </lineage>
</organism>
<keyword evidence="2" id="KW-1185">Reference proteome</keyword>
<dbReference type="EMBL" id="RPOK01000004">
    <property type="protein sequence ID" value="RPJ65844.1"/>
    <property type="molecule type" value="Genomic_DNA"/>
</dbReference>
<dbReference type="OrthoDB" id="3189720at2"/>
<dbReference type="RefSeq" id="WP_124028475.1">
    <property type="nucleotide sequence ID" value="NZ_JBHRSN010000007.1"/>
</dbReference>
<dbReference type="Gene3D" id="3.40.50.2300">
    <property type="match status" value="1"/>
</dbReference>
<dbReference type="InterPro" id="IPR028082">
    <property type="entry name" value="Peripla_BP_I"/>
</dbReference>
<evidence type="ECO:0000313" key="1">
    <source>
        <dbReference type="EMBL" id="RPJ65844.1"/>
    </source>
</evidence>
<dbReference type="Proteomes" id="UP000275281">
    <property type="component" value="Unassembled WGS sequence"/>
</dbReference>
<sequence length="80" mass="9061">MIASTDTEQVQLAALQRGISTVNIGQNPFAMGRLSAEFMLSYLTKGQLPDKRHYYLDFHYCTVENASTCKDNTLELQDEQ</sequence>
<evidence type="ECO:0000313" key="2">
    <source>
        <dbReference type="Proteomes" id="UP000275281"/>
    </source>
</evidence>
<gene>
    <name evidence="1" type="ORF">DRW07_13615</name>
</gene>
<proteinExistence type="predicted"/>
<dbReference type="AlphaFoldDB" id="A0A3N5Z5Z6"/>
<name>A0A3N5Z5Z6_9ALTE</name>